<dbReference type="CDD" id="cd23509">
    <property type="entry name" value="Gnk2-like"/>
    <property type="match status" value="1"/>
</dbReference>
<keyword evidence="1" id="KW-0732">Signal</keyword>
<comment type="caution">
    <text evidence="4">The sequence shown here is derived from an EMBL/GenBank/DDBJ whole genome shotgun (WGS) entry which is preliminary data.</text>
</comment>
<dbReference type="AlphaFoldDB" id="A0A9Q1GM54"/>
<dbReference type="EMBL" id="JAKOGI010002228">
    <property type="protein sequence ID" value="KAJ8422548.1"/>
    <property type="molecule type" value="Genomic_DNA"/>
</dbReference>
<dbReference type="InterPro" id="IPR038408">
    <property type="entry name" value="GNK2_sf"/>
</dbReference>
<keyword evidence="2" id="KW-0677">Repeat</keyword>
<dbReference type="Pfam" id="PF01657">
    <property type="entry name" value="Stress-antifung"/>
    <property type="match status" value="1"/>
</dbReference>
<dbReference type="Gene3D" id="3.30.430.20">
    <property type="entry name" value="Gnk2 domain, C-X8-C-X2-C motif"/>
    <property type="match status" value="1"/>
</dbReference>
<dbReference type="InterPro" id="IPR002902">
    <property type="entry name" value="GNK2"/>
</dbReference>
<organism evidence="4 5">
    <name type="scientific">Carnegiea gigantea</name>
    <dbReference type="NCBI Taxonomy" id="171969"/>
    <lineage>
        <taxon>Eukaryota</taxon>
        <taxon>Viridiplantae</taxon>
        <taxon>Streptophyta</taxon>
        <taxon>Embryophyta</taxon>
        <taxon>Tracheophyta</taxon>
        <taxon>Spermatophyta</taxon>
        <taxon>Magnoliopsida</taxon>
        <taxon>eudicotyledons</taxon>
        <taxon>Gunneridae</taxon>
        <taxon>Pentapetalae</taxon>
        <taxon>Caryophyllales</taxon>
        <taxon>Cactineae</taxon>
        <taxon>Cactaceae</taxon>
        <taxon>Cactoideae</taxon>
        <taxon>Echinocereeae</taxon>
        <taxon>Carnegiea</taxon>
    </lineage>
</organism>
<proteinExistence type="predicted"/>
<name>A0A9Q1GM54_9CARY</name>
<accession>A0A9Q1GM54</accession>
<evidence type="ECO:0000256" key="1">
    <source>
        <dbReference type="ARBA" id="ARBA00022729"/>
    </source>
</evidence>
<evidence type="ECO:0000313" key="5">
    <source>
        <dbReference type="Proteomes" id="UP001153076"/>
    </source>
</evidence>
<gene>
    <name evidence="4" type="ORF">Cgig2_032181</name>
</gene>
<dbReference type="Proteomes" id="UP001153076">
    <property type="component" value="Unassembled WGS sequence"/>
</dbReference>
<protein>
    <recommendedName>
        <fullName evidence="3">Gnk2-homologous domain-containing protein</fullName>
    </recommendedName>
</protein>
<feature type="domain" description="Gnk2-homologous" evidence="3">
    <location>
        <begin position="87"/>
        <end position="131"/>
    </location>
</feature>
<keyword evidence="5" id="KW-1185">Reference proteome</keyword>
<sequence length="213" mass="23266">MQGSTLKMKPKRETSTLFFLISSPTPPPHGSTTPQPVKVSTKFMLFSTVEVTLVLTTAMTVSKGRYYGLVSGAHLTKKPLSGMNNVHYGIASYASSKNVYCIVQCSPDILGSSCHDCLAEALTRIQQHIKDEVQKENMSIAKTARDQEAGSNFLIDPLKQDQAQEALSYNLPSPQARRHILSLGMKAELGVDPRNAPPTIKLGIGKNEPRLKL</sequence>
<evidence type="ECO:0000256" key="2">
    <source>
        <dbReference type="ARBA" id="ARBA00022737"/>
    </source>
</evidence>
<reference evidence="4" key="1">
    <citation type="submission" date="2022-04" db="EMBL/GenBank/DDBJ databases">
        <title>Carnegiea gigantea Genome sequencing and assembly v2.</title>
        <authorList>
            <person name="Copetti D."/>
            <person name="Sanderson M.J."/>
            <person name="Burquez A."/>
            <person name="Wojciechowski M.F."/>
        </authorList>
    </citation>
    <scope>NUCLEOTIDE SEQUENCE</scope>
    <source>
        <strain evidence="4">SGP5-SGP5p</strain>
        <tissue evidence="4">Aerial part</tissue>
    </source>
</reference>
<evidence type="ECO:0000259" key="3">
    <source>
        <dbReference type="Pfam" id="PF01657"/>
    </source>
</evidence>
<evidence type="ECO:0000313" key="4">
    <source>
        <dbReference type="EMBL" id="KAJ8422548.1"/>
    </source>
</evidence>